<feature type="signal peptide" evidence="10">
    <location>
        <begin position="1"/>
        <end position="15"/>
    </location>
</feature>
<dbReference type="EMBL" id="JAQQPM010000009">
    <property type="protein sequence ID" value="KAK2075244.1"/>
    <property type="molecule type" value="Genomic_DNA"/>
</dbReference>
<dbReference type="GO" id="GO:0098552">
    <property type="term" value="C:side of membrane"/>
    <property type="evidence" value="ECO:0007669"/>
    <property type="project" value="UniProtKB-KW"/>
</dbReference>
<name>A0AAD9ICI2_9PEZI</name>
<keyword evidence="5" id="KW-0336">GPI-anchor</keyword>
<evidence type="ECO:0000256" key="5">
    <source>
        <dbReference type="ARBA" id="ARBA00022622"/>
    </source>
</evidence>
<organism evidence="12 13">
    <name type="scientific">Phyllachora maydis</name>
    <dbReference type="NCBI Taxonomy" id="1825666"/>
    <lineage>
        <taxon>Eukaryota</taxon>
        <taxon>Fungi</taxon>
        <taxon>Dikarya</taxon>
        <taxon>Ascomycota</taxon>
        <taxon>Pezizomycotina</taxon>
        <taxon>Sordariomycetes</taxon>
        <taxon>Sordariomycetidae</taxon>
        <taxon>Phyllachorales</taxon>
        <taxon>Phyllachoraceae</taxon>
        <taxon>Phyllachora</taxon>
    </lineage>
</organism>
<evidence type="ECO:0000256" key="9">
    <source>
        <dbReference type="PROSITE-ProRule" id="PRU01356"/>
    </source>
</evidence>
<evidence type="ECO:0000256" key="6">
    <source>
        <dbReference type="ARBA" id="ARBA00022729"/>
    </source>
</evidence>
<reference evidence="12" key="1">
    <citation type="journal article" date="2023" name="Mol. Plant Microbe Interact.">
        <title>Elucidating the Obligate Nature and Biological Capacity of an Invasive Fungal Corn Pathogen.</title>
        <authorList>
            <person name="MacCready J.S."/>
            <person name="Roggenkamp E.M."/>
            <person name="Gdanetz K."/>
            <person name="Chilvers M.I."/>
        </authorList>
    </citation>
    <scope>NUCLEOTIDE SEQUENCE</scope>
    <source>
        <strain evidence="12">PM02</strain>
    </source>
</reference>
<dbReference type="Proteomes" id="UP001217918">
    <property type="component" value="Unassembled WGS sequence"/>
</dbReference>
<evidence type="ECO:0000256" key="8">
    <source>
        <dbReference type="ARBA" id="ARBA00023288"/>
    </source>
</evidence>
<keyword evidence="13" id="KW-1185">Reference proteome</keyword>
<keyword evidence="6 10" id="KW-0732">Signal</keyword>
<evidence type="ECO:0000313" key="12">
    <source>
        <dbReference type="EMBL" id="KAK2075244.1"/>
    </source>
</evidence>
<evidence type="ECO:0000256" key="10">
    <source>
        <dbReference type="SAM" id="SignalP"/>
    </source>
</evidence>
<keyword evidence="7" id="KW-1015">Disulfide bond</keyword>
<dbReference type="GO" id="GO:0005576">
    <property type="term" value="C:extracellular region"/>
    <property type="evidence" value="ECO:0007669"/>
    <property type="project" value="UniProtKB-SubCell"/>
</dbReference>
<feature type="domain" description="CFEM" evidence="11">
    <location>
        <begin position="1"/>
        <end position="110"/>
    </location>
</feature>
<evidence type="ECO:0000256" key="2">
    <source>
        <dbReference type="ARBA" id="ARBA00004613"/>
    </source>
</evidence>
<comment type="caution">
    <text evidence="9">Lacks conserved residue(s) required for the propagation of feature annotation.</text>
</comment>
<keyword evidence="8" id="KW-0449">Lipoprotein</keyword>
<keyword evidence="5" id="KW-0325">Glycoprotein</keyword>
<dbReference type="AlphaFoldDB" id="A0AAD9ICI2"/>
<keyword evidence="5" id="KW-0472">Membrane</keyword>
<evidence type="ECO:0000259" key="11">
    <source>
        <dbReference type="PROSITE" id="PS52012"/>
    </source>
</evidence>
<evidence type="ECO:0000313" key="13">
    <source>
        <dbReference type="Proteomes" id="UP001217918"/>
    </source>
</evidence>
<gene>
    <name evidence="12" type="ORF">P8C59_009387</name>
</gene>
<evidence type="ECO:0000256" key="3">
    <source>
        <dbReference type="ARBA" id="ARBA00010031"/>
    </source>
</evidence>
<evidence type="ECO:0000256" key="1">
    <source>
        <dbReference type="ARBA" id="ARBA00004589"/>
    </source>
</evidence>
<comment type="subcellular location">
    <subcellularLocation>
        <location evidence="1">Membrane</location>
        <topology evidence="1">Lipid-anchor</topology>
        <topology evidence="1">GPI-anchor</topology>
    </subcellularLocation>
    <subcellularLocation>
        <location evidence="2">Secreted</location>
    </subcellularLocation>
</comment>
<evidence type="ECO:0000256" key="7">
    <source>
        <dbReference type="ARBA" id="ARBA00023157"/>
    </source>
</evidence>
<protein>
    <recommendedName>
        <fullName evidence="11">CFEM domain-containing protein</fullName>
    </recommendedName>
</protein>
<comment type="caution">
    <text evidence="12">The sequence shown here is derived from an EMBL/GenBank/DDBJ whole genome shotgun (WGS) entry which is preliminary data.</text>
</comment>
<proteinExistence type="inferred from homology"/>
<dbReference type="PROSITE" id="PS52012">
    <property type="entry name" value="CFEM"/>
    <property type="match status" value="1"/>
</dbReference>
<accession>A0AAD9ICI2</accession>
<comment type="similarity">
    <text evidence="3">Belongs to the RBT5 family.</text>
</comment>
<evidence type="ECO:0000256" key="4">
    <source>
        <dbReference type="ARBA" id="ARBA00022525"/>
    </source>
</evidence>
<keyword evidence="4" id="KW-0964">Secreted</keyword>
<dbReference type="InterPro" id="IPR008427">
    <property type="entry name" value="Extracellular_membr_CFEM_dom"/>
</dbReference>
<feature type="chain" id="PRO_5042181144" description="CFEM domain-containing protein" evidence="10">
    <location>
        <begin position="16"/>
        <end position="241"/>
    </location>
</feature>
<sequence length="241" mass="23590">MKAAVLLAAPVAVAAQWWGGAPDCAQSCFSSAWTSATSSNAWPAPTAFCAADKGAAVSSCVDSACAATPTAYSSYSSLSSSLCSRWASCSSAGSTGVYTASQPGFAGAVGASRTWTGGVYTVTGCEWDGSPWTGGPGGWGPGGVAGGSPWAPWGHGWVWSTYTKTVVSTWTVSSANAAQVTTSANRLVTVAEAVSGSSTTTSTLYQAAATHTAGAAPAGVDLGVRVAGALLGGVVAVAGLL</sequence>